<protein>
    <recommendedName>
        <fullName evidence="11">Ricin B lectin domain-containing protein</fullName>
    </recommendedName>
</protein>
<dbReference type="RefSeq" id="WP_189172973.1">
    <property type="nucleotide sequence ID" value="NZ_BMNG01000002.1"/>
</dbReference>
<evidence type="ECO:0000256" key="4">
    <source>
        <dbReference type="ARBA" id="ARBA00023026"/>
    </source>
</evidence>
<evidence type="ECO:0000256" key="7">
    <source>
        <dbReference type="ARBA" id="ARBA00023237"/>
    </source>
</evidence>
<evidence type="ECO:0000256" key="8">
    <source>
        <dbReference type="ARBA" id="ARBA00023288"/>
    </source>
</evidence>
<dbReference type="Pfam" id="PF03498">
    <property type="entry name" value="CDtoxinA"/>
    <property type="match status" value="1"/>
</dbReference>
<evidence type="ECO:0000256" key="3">
    <source>
        <dbReference type="ARBA" id="ARBA00022729"/>
    </source>
</evidence>
<name>A0ABQ2LJI7_9ACTN</name>
<evidence type="ECO:0008006" key="11">
    <source>
        <dbReference type="Google" id="ProtNLM"/>
    </source>
</evidence>
<keyword evidence="10" id="KW-1185">Reference proteome</keyword>
<dbReference type="Proteomes" id="UP000656881">
    <property type="component" value="Unassembled WGS sequence"/>
</dbReference>
<keyword evidence="3" id="KW-0732">Signal</keyword>
<comment type="caution">
    <text evidence="9">The sequence shown here is derived from an EMBL/GenBank/DDBJ whole genome shotgun (WGS) entry which is preliminary data.</text>
</comment>
<comment type="subcellular location">
    <subcellularLocation>
        <location evidence="1">Cell outer membrane</location>
        <topology evidence="1">Lipid-anchor</topology>
    </subcellularLocation>
</comment>
<keyword evidence="8" id="KW-0449">Lipoprotein</keyword>
<evidence type="ECO:0000256" key="2">
    <source>
        <dbReference type="ARBA" id="ARBA00022656"/>
    </source>
</evidence>
<evidence type="ECO:0000313" key="9">
    <source>
        <dbReference type="EMBL" id="GGO36944.1"/>
    </source>
</evidence>
<gene>
    <name evidence="9" type="ORF">GCM10012286_09720</name>
</gene>
<reference evidence="10" key="1">
    <citation type="journal article" date="2019" name="Int. J. Syst. Evol. Microbiol.">
        <title>The Global Catalogue of Microorganisms (GCM) 10K type strain sequencing project: providing services to taxonomists for standard genome sequencing and annotation.</title>
        <authorList>
            <consortium name="The Broad Institute Genomics Platform"/>
            <consortium name="The Broad Institute Genome Sequencing Center for Infectious Disease"/>
            <person name="Wu L."/>
            <person name="Ma J."/>
        </authorList>
    </citation>
    <scope>NUCLEOTIDE SEQUENCE [LARGE SCALE GENOMIC DNA]</scope>
    <source>
        <strain evidence="10">CGMCC 4.7349</strain>
    </source>
</reference>
<evidence type="ECO:0000256" key="1">
    <source>
        <dbReference type="ARBA" id="ARBA00004459"/>
    </source>
</evidence>
<dbReference type="EMBL" id="BMNG01000002">
    <property type="protein sequence ID" value="GGO36944.1"/>
    <property type="molecule type" value="Genomic_DNA"/>
</dbReference>
<keyword evidence="2" id="KW-0800">Toxin</keyword>
<keyword evidence="6" id="KW-0564">Palmitate</keyword>
<dbReference type="Gene3D" id="2.80.10.50">
    <property type="match status" value="1"/>
</dbReference>
<keyword evidence="7" id="KW-0998">Cell outer membrane</keyword>
<sequence>MKAVRRRKFSHRFSHQFTRRVGVLTAAVVAVAAGGVLAGTASAQVEPVGSVGSAAATADAGSQWRNVANGLCMTTAEDPANGFQGTATLAPCDAGDPRQRWRLGLDNAFAFQIVSVSNGKCLADVGGWGLAWMATCERRDIQQAWGIPPDSLEGQMFTSWDDGKRLSTPYKAGTSYATVRDDLPVEDARYRWWLIR</sequence>
<dbReference type="InterPro" id="IPR035992">
    <property type="entry name" value="Ricin_B-like_lectins"/>
</dbReference>
<evidence type="ECO:0000256" key="5">
    <source>
        <dbReference type="ARBA" id="ARBA00023136"/>
    </source>
</evidence>
<dbReference type="SUPFAM" id="SSF50370">
    <property type="entry name" value="Ricin B-like lectins"/>
    <property type="match status" value="1"/>
</dbReference>
<accession>A0ABQ2LJI7</accession>
<evidence type="ECO:0000256" key="6">
    <source>
        <dbReference type="ARBA" id="ARBA00023139"/>
    </source>
</evidence>
<keyword evidence="5" id="KW-0472">Membrane</keyword>
<keyword evidence="4" id="KW-0843">Virulence</keyword>
<organism evidence="9 10">
    <name type="scientific">Streptomyces lasiicapitis</name>
    <dbReference type="NCBI Taxonomy" id="1923961"/>
    <lineage>
        <taxon>Bacteria</taxon>
        <taxon>Bacillati</taxon>
        <taxon>Actinomycetota</taxon>
        <taxon>Actinomycetes</taxon>
        <taxon>Kitasatosporales</taxon>
        <taxon>Streptomycetaceae</taxon>
        <taxon>Streptomyces</taxon>
    </lineage>
</organism>
<proteinExistence type="predicted"/>
<evidence type="ECO:0000313" key="10">
    <source>
        <dbReference type="Proteomes" id="UP000656881"/>
    </source>
</evidence>
<dbReference type="PROSITE" id="PS50231">
    <property type="entry name" value="RICIN_B_LECTIN"/>
    <property type="match status" value="1"/>
</dbReference>
<dbReference type="InterPro" id="IPR003558">
    <property type="entry name" value="CDtoxinA/C"/>
</dbReference>